<dbReference type="PRINTS" id="PR00032">
    <property type="entry name" value="HTHARAC"/>
</dbReference>
<dbReference type="InterPro" id="IPR018060">
    <property type="entry name" value="HTH_AraC"/>
</dbReference>
<dbReference type="InterPro" id="IPR009057">
    <property type="entry name" value="Homeodomain-like_sf"/>
</dbReference>
<evidence type="ECO:0000256" key="3">
    <source>
        <dbReference type="ARBA" id="ARBA00023163"/>
    </source>
</evidence>
<keyword evidence="6" id="KW-1185">Reference proteome</keyword>
<dbReference type="SUPFAM" id="SSF51182">
    <property type="entry name" value="RmlC-like cupins"/>
    <property type="match status" value="1"/>
</dbReference>
<evidence type="ECO:0000313" key="6">
    <source>
        <dbReference type="Proteomes" id="UP000664369"/>
    </source>
</evidence>
<dbReference type="EMBL" id="JAGETZ010000023">
    <property type="protein sequence ID" value="MBO2012963.1"/>
    <property type="molecule type" value="Genomic_DNA"/>
</dbReference>
<accession>A0ABS3QPK4</accession>
<feature type="domain" description="HTH araC/xylS-type" evidence="4">
    <location>
        <begin position="172"/>
        <end position="270"/>
    </location>
</feature>
<keyword evidence="1" id="KW-0805">Transcription regulation</keyword>
<dbReference type="PROSITE" id="PS00041">
    <property type="entry name" value="HTH_ARAC_FAMILY_1"/>
    <property type="match status" value="1"/>
</dbReference>
<dbReference type="Gene3D" id="1.10.10.60">
    <property type="entry name" value="Homeodomain-like"/>
    <property type="match status" value="2"/>
</dbReference>
<gene>
    <name evidence="5" type="ORF">J4E00_28130</name>
</gene>
<organism evidence="5 6">
    <name type="scientific">Hymenobacter negativus</name>
    <dbReference type="NCBI Taxonomy" id="2795026"/>
    <lineage>
        <taxon>Bacteria</taxon>
        <taxon>Pseudomonadati</taxon>
        <taxon>Bacteroidota</taxon>
        <taxon>Cytophagia</taxon>
        <taxon>Cytophagales</taxon>
        <taxon>Hymenobacteraceae</taxon>
        <taxon>Hymenobacter</taxon>
    </lineage>
</organism>
<dbReference type="InterPro" id="IPR020449">
    <property type="entry name" value="Tscrpt_reg_AraC-type_HTH"/>
</dbReference>
<keyword evidence="3" id="KW-0804">Transcription</keyword>
<proteinExistence type="predicted"/>
<dbReference type="SMART" id="SM00342">
    <property type="entry name" value="HTH_ARAC"/>
    <property type="match status" value="1"/>
</dbReference>
<name>A0ABS3QPK4_9BACT</name>
<dbReference type="Proteomes" id="UP000664369">
    <property type="component" value="Unassembled WGS sequence"/>
</dbReference>
<comment type="caution">
    <text evidence="5">The sequence shown here is derived from an EMBL/GenBank/DDBJ whole genome shotgun (WGS) entry which is preliminary data.</text>
</comment>
<dbReference type="InterPro" id="IPR050204">
    <property type="entry name" value="AraC_XylS_family_regulators"/>
</dbReference>
<evidence type="ECO:0000256" key="2">
    <source>
        <dbReference type="ARBA" id="ARBA00023125"/>
    </source>
</evidence>
<dbReference type="Gene3D" id="2.60.120.10">
    <property type="entry name" value="Jelly Rolls"/>
    <property type="match status" value="1"/>
</dbReference>
<dbReference type="PANTHER" id="PTHR46796">
    <property type="entry name" value="HTH-TYPE TRANSCRIPTIONAL ACTIVATOR RHAS-RELATED"/>
    <property type="match status" value="1"/>
</dbReference>
<dbReference type="InterPro" id="IPR018062">
    <property type="entry name" value="HTH_AraC-typ_CS"/>
</dbReference>
<evidence type="ECO:0000256" key="1">
    <source>
        <dbReference type="ARBA" id="ARBA00023015"/>
    </source>
</evidence>
<dbReference type="Pfam" id="PF07883">
    <property type="entry name" value="Cupin_2"/>
    <property type="match status" value="1"/>
</dbReference>
<evidence type="ECO:0000313" key="5">
    <source>
        <dbReference type="EMBL" id="MBO2012963.1"/>
    </source>
</evidence>
<evidence type="ECO:0000259" key="4">
    <source>
        <dbReference type="PROSITE" id="PS01124"/>
    </source>
</evidence>
<dbReference type="InterPro" id="IPR014710">
    <property type="entry name" value="RmlC-like_jellyroll"/>
</dbReference>
<dbReference type="InterPro" id="IPR013096">
    <property type="entry name" value="Cupin_2"/>
</dbReference>
<reference evidence="5 6" key="1">
    <citation type="submission" date="2021-03" db="EMBL/GenBank/DDBJ databases">
        <authorList>
            <person name="Kim M.K."/>
        </authorList>
    </citation>
    <scope>NUCLEOTIDE SEQUENCE [LARGE SCALE GENOMIC DNA]</scope>
    <source>
        <strain evidence="5 6">BT442</strain>
    </source>
</reference>
<protein>
    <submittedName>
        <fullName evidence="5">Helix-turn-helix transcriptional regulator</fullName>
    </submittedName>
</protein>
<sequence>MGNVAAMEMQAGQYMGQVPFSASMGGVILATSQHEFGAILPAHYHVNPHFTFVLEGRYEEAFAGQRVQCQRGDLLYHPAGCEHFNRFEHAGAACFNVEISPDFLLPGKGLRAMQQQRVLEAPQMKQLLRSILQEVTQPDCFSESVVVGTALQLTGLFMREQSPRLAESQAIRRVKALLNDASSQALSLLEMSQTAGMSASYLCREFKRATGLTLGEYARQQKVARVCQLLAHTRLTTEEIAFEVGFTDASYLTRVFKKVMGITPGDYRKML</sequence>
<dbReference type="RefSeq" id="WP_208178703.1">
    <property type="nucleotide sequence ID" value="NZ_JAGETZ010000023.1"/>
</dbReference>
<dbReference type="Pfam" id="PF12833">
    <property type="entry name" value="HTH_18"/>
    <property type="match status" value="1"/>
</dbReference>
<keyword evidence="2" id="KW-0238">DNA-binding</keyword>
<dbReference type="SUPFAM" id="SSF46689">
    <property type="entry name" value="Homeodomain-like"/>
    <property type="match status" value="2"/>
</dbReference>
<dbReference type="PROSITE" id="PS01124">
    <property type="entry name" value="HTH_ARAC_FAMILY_2"/>
    <property type="match status" value="1"/>
</dbReference>
<dbReference type="InterPro" id="IPR011051">
    <property type="entry name" value="RmlC_Cupin_sf"/>
</dbReference>